<sequence>MEISIGSTFSREFTWEERTVTLELTKSLNAFFENKNYGEIDLIYVSAICVSKGFKPFFKQKRNRWSKEKNALEYEYELDFDTFFHLNLSDKKDKIIQGFLSKTREVSYNYKNKFDFNWEAFLDDLEKNLS</sequence>
<evidence type="ECO:0000313" key="2">
    <source>
        <dbReference type="Proteomes" id="UP000289775"/>
    </source>
</evidence>
<evidence type="ECO:0000313" key="1">
    <source>
        <dbReference type="EMBL" id="RYJ42379.1"/>
    </source>
</evidence>
<accession>A0A444W919</accession>
<proteinExistence type="predicted"/>
<name>A0A444W919_9FLAO</name>
<protein>
    <submittedName>
        <fullName evidence="1">Uncharacterized protein</fullName>
    </submittedName>
</protein>
<dbReference type="AlphaFoldDB" id="A0A444W919"/>
<dbReference type="EMBL" id="JUIW01000007">
    <property type="protein sequence ID" value="RYJ42379.1"/>
    <property type="molecule type" value="Genomic_DNA"/>
</dbReference>
<reference evidence="1 2" key="1">
    <citation type="submission" date="2014-12" db="EMBL/GenBank/DDBJ databases">
        <title>Genome sequence of Flavobacterium beibuense RSKm HC5.</title>
        <authorList>
            <person name="Kim J.F."/>
            <person name="Song J.Y."/>
            <person name="Kwak M.-J."/>
            <person name="Lee S.-W."/>
        </authorList>
    </citation>
    <scope>NUCLEOTIDE SEQUENCE [LARGE SCALE GENOMIC DNA]</scope>
    <source>
        <strain evidence="1 2">RSKm HC5</strain>
    </source>
</reference>
<comment type="caution">
    <text evidence="1">The sequence shown here is derived from an EMBL/GenBank/DDBJ whole genome shotgun (WGS) entry which is preliminary data.</text>
</comment>
<organism evidence="1 2">
    <name type="scientific">Flavobacterium beibuense</name>
    <dbReference type="NCBI Taxonomy" id="657326"/>
    <lineage>
        <taxon>Bacteria</taxon>
        <taxon>Pseudomonadati</taxon>
        <taxon>Bacteroidota</taxon>
        <taxon>Flavobacteriia</taxon>
        <taxon>Flavobacteriales</taxon>
        <taxon>Flavobacteriaceae</taxon>
        <taxon>Flavobacterium</taxon>
    </lineage>
</organism>
<dbReference type="RefSeq" id="WP_129751289.1">
    <property type="nucleotide sequence ID" value="NZ_JUIW01000007.1"/>
</dbReference>
<dbReference type="OrthoDB" id="1359970at2"/>
<dbReference type="Proteomes" id="UP000289775">
    <property type="component" value="Unassembled WGS sequence"/>
</dbReference>
<gene>
    <name evidence="1" type="ORF">NU09_2165</name>
</gene>
<keyword evidence="2" id="KW-1185">Reference proteome</keyword>